<dbReference type="InterPro" id="IPR013098">
    <property type="entry name" value="Ig_I-set"/>
</dbReference>
<evidence type="ECO:0000256" key="1">
    <source>
        <dbReference type="ARBA" id="ARBA00022729"/>
    </source>
</evidence>
<evidence type="ECO:0000256" key="3">
    <source>
        <dbReference type="ARBA" id="ARBA00023157"/>
    </source>
</evidence>
<dbReference type="InterPro" id="IPR036179">
    <property type="entry name" value="Ig-like_dom_sf"/>
</dbReference>
<evidence type="ECO:0000313" key="6">
    <source>
        <dbReference type="EMBL" id="EDV18416.1"/>
    </source>
</evidence>
<dbReference type="CTD" id="6760312"/>
<evidence type="ECO:0000256" key="4">
    <source>
        <dbReference type="ARBA" id="ARBA00023319"/>
    </source>
</evidence>
<dbReference type="InterPro" id="IPR007110">
    <property type="entry name" value="Ig-like_dom"/>
</dbReference>
<dbReference type="GeneID" id="6760312"/>
<dbReference type="STRING" id="10228.B3SFS9"/>
<accession>B3SFS9</accession>
<feature type="non-terminal residue" evidence="6">
    <location>
        <position position="1"/>
    </location>
</feature>
<dbReference type="HOGENOM" id="CLU_145026_0_1_1"/>
<dbReference type="InterPro" id="IPR003598">
    <property type="entry name" value="Ig_sub2"/>
</dbReference>
<sequence length="96" mass="10897">APRIVQQPQSINITEDKNGFLECNATASPEPIIIWLKNGRDLEADINGTHLKDFHLYGRYNFLHADANDEGEYQCKYTNDVGNAISKIANVFVFRK</sequence>
<dbReference type="Proteomes" id="UP000009022">
    <property type="component" value="Unassembled WGS sequence"/>
</dbReference>
<dbReference type="InParanoid" id="B3SFS9"/>
<gene>
    <name evidence="6" type="ORF">TRIADDRAFT_35148</name>
</gene>
<evidence type="ECO:0000313" key="7">
    <source>
        <dbReference type="Proteomes" id="UP000009022"/>
    </source>
</evidence>
<dbReference type="FunFam" id="2.60.40.10:FF:000107">
    <property type="entry name" value="Myosin, light chain kinase a"/>
    <property type="match status" value="1"/>
</dbReference>
<keyword evidence="1" id="KW-0732">Signal</keyword>
<evidence type="ECO:0000259" key="5">
    <source>
        <dbReference type="PROSITE" id="PS50835"/>
    </source>
</evidence>
<proteinExistence type="predicted"/>
<dbReference type="OrthoDB" id="10012075at2759"/>
<dbReference type="Pfam" id="PF07679">
    <property type="entry name" value="I-set"/>
    <property type="match status" value="1"/>
</dbReference>
<dbReference type="Gene3D" id="2.60.40.10">
    <property type="entry name" value="Immunoglobulins"/>
    <property type="match status" value="1"/>
</dbReference>
<keyword evidence="3" id="KW-1015">Disulfide bond</keyword>
<organism evidence="6 7">
    <name type="scientific">Trichoplax adhaerens</name>
    <name type="common">Trichoplax reptans</name>
    <dbReference type="NCBI Taxonomy" id="10228"/>
    <lineage>
        <taxon>Eukaryota</taxon>
        <taxon>Metazoa</taxon>
        <taxon>Placozoa</taxon>
        <taxon>Uniplacotomia</taxon>
        <taxon>Trichoplacea</taxon>
        <taxon>Trichoplacidae</taxon>
        <taxon>Trichoplax</taxon>
    </lineage>
</organism>
<dbReference type="PANTHER" id="PTHR12231:SF253">
    <property type="entry name" value="DPR-INTERACTING PROTEIN ETA, ISOFORM B-RELATED"/>
    <property type="match status" value="1"/>
</dbReference>
<dbReference type="InterPro" id="IPR013783">
    <property type="entry name" value="Ig-like_fold"/>
</dbReference>
<dbReference type="PhylomeDB" id="B3SFS9"/>
<dbReference type="InterPro" id="IPR051170">
    <property type="entry name" value="Neural/epithelial_adhesion"/>
</dbReference>
<keyword evidence="7" id="KW-1185">Reference proteome</keyword>
<keyword evidence="2" id="KW-0677">Repeat</keyword>
<dbReference type="SUPFAM" id="SSF48726">
    <property type="entry name" value="Immunoglobulin"/>
    <property type="match status" value="1"/>
</dbReference>
<name>B3SFS9_TRIAD</name>
<feature type="domain" description="Ig-like" evidence="5">
    <location>
        <begin position="2"/>
        <end position="86"/>
    </location>
</feature>
<dbReference type="SMART" id="SM00408">
    <property type="entry name" value="IGc2"/>
    <property type="match status" value="1"/>
</dbReference>
<dbReference type="PANTHER" id="PTHR12231">
    <property type="entry name" value="CTX-RELATED TYPE I TRANSMEMBRANE PROTEIN"/>
    <property type="match status" value="1"/>
</dbReference>
<dbReference type="AlphaFoldDB" id="B3SFS9"/>
<dbReference type="RefSeq" id="XP_002119098.1">
    <property type="nucleotide sequence ID" value="XM_002119062.1"/>
</dbReference>
<evidence type="ECO:0000256" key="2">
    <source>
        <dbReference type="ARBA" id="ARBA00022737"/>
    </source>
</evidence>
<dbReference type="EMBL" id="DS986623">
    <property type="protein sequence ID" value="EDV18416.1"/>
    <property type="molecule type" value="Genomic_DNA"/>
</dbReference>
<protein>
    <recommendedName>
        <fullName evidence="5">Ig-like domain-containing protein</fullName>
    </recommendedName>
</protein>
<dbReference type="KEGG" id="tad:TRIADDRAFT_35148"/>
<dbReference type="PROSITE" id="PS50835">
    <property type="entry name" value="IG_LIKE"/>
    <property type="match status" value="1"/>
</dbReference>
<dbReference type="InterPro" id="IPR003599">
    <property type="entry name" value="Ig_sub"/>
</dbReference>
<dbReference type="SMART" id="SM00409">
    <property type="entry name" value="IG"/>
    <property type="match status" value="1"/>
</dbReference>
<reference evidence="6 7" key="1">
    <citation type="journal article" date="2008" name="Nature">
        <title>The Trichoplax genome and the nature of placozoans.</title>
        <authorList>
            <person name="Srivastava M."/>
            <person name="Begovic E."/>
            <person name="Chapman J."/>
            <person name="Putnam N.H."/>
            <person name="Hellsten U."/>
            <person name="Kawashima T."/>
            <person name="Kuo A."/>
            <person name="Mitros T."/>
            <person name="Salamov A."/>
            <person name="Carpenter M.L."/>
            <person name="Signorovitch A.Y."/>
            <person name="Moreno M.A."/>
            <person name="Kamm K."/>
            <person name="Grimwood J."/>
            <person name="Schmutz J."/>
            <person name="Shapiro H."/>
            <person name="Grigoriev I.V."/>
            <person name="Buss L.W."/>
            <person name="Schierwater B."/>
            <person name="Dellaporta S.L."/>
            <person name="Rokhsar D.S."/>
        </authorList>
    </citation>
    <scope>NUCLEOTIDE SEQUENCE [LARGE SCALE GENOMIC DNA]</scope>
    <source>
        <strain evidence="6 7">Grell-BS-1999</strain>
    </source>
</reference>
<keyword evidence="4" id="KW-0393">Immunoglobulin domain</keyword>